<dbReference type="GO" id="GO:0031012">
    <property type="term" value="C:extracellular matrix"/>
    <property type="evidence" value="ECO:0007669"/>
    <property type="project" value="InterPro"/>
</dbReference>
<feature type="domain" description="Gla" evidence="13">
    <location>
        <begin position="62"/>
        <end position="94"/>
    </location>
</feature>
<comment type="subcellular location">
    <subcellularLocation>
        <location evidence="1">Secreted</location>
    </subcellularLocation>
</comment>
<comment type="caution">
    <text evidence="14">The sequence shown here is derived from an EMBL/GenBank/DDBJ whole genome shotgun (WGS) entry which is preliminary data.</text>
</comment>
<dbReference type="InterPro" id="IPR035972">
    <property type="entry name" value="GLA-like_dom_SF"/>
</dbReference>
<dbReference type="GO" id="GO:0005576">
    <property type="term" value="C:extracellular region"/>
    <property type="evidence" value="ECO:0007669"/>
    <property type="project" value="UniProtKB-SubCell"/>
</dbReference>
<evidence type="ECO:0000256" key="2">
    <source>
        <dbReference type="ARBA" id="ARBA00008850"/>
    </source>
</evidence>
<dbReference type="AlphaFoldDB" id="A0A5A9N8T9"/>
<keyword evidence="8" id="KW-0221">Differentiation</keyword>
<evidence type="ECO:0000256" key="10">
    <source>
        <dbReference type="ARBA" id="ARBA00023157"/>
    </source>
</evidence>
<evidence type="ECO:0000256" key="7">
    <source>
        <dbReference type="ARBA" id="ARBA00022553"/>
    </source>
</evidence>
<feature type="chain" id="PRO_5022942747" description="Matrix Gla protein" evidence="12">
    <location>
        <begin position="20"/>
        <end position="112"/>
    </location>
</feature>
<comment type="similarity">
    <text evidence="2">Belongs to the osteocalcin/matrix Gla protein family.</text>
</comment>
<dbReference type="GO" id="GO:0051216">
    <property type="term" value="P:cartilage development"/>
    <property type="evidence" value="ECO:0007669"/>
    <property type="project" value="UniProtKB-KW"/>
</dbReference>
<dbReference type="EMBL" id="SOYY01000021">
    <property type="protein sequence ID" value="KAA0706392.1"/>
    <property type="molecule type" value="Genomic_DNA"/>
</dbReference>
<evidence type="ECO:0000256" key="11">
    <source>
        <dbReference type="ARBA" id="ARBA00023188"/>
    </source>
</evidence>
<evidence type="ECO:0000256" key="4">
    <source>
        <dbReference type="ARBA" id="ARBA00022473"/>
    </source>
</evidence>
<keyword evidence="11" id="KW-0891">Chondrogenesis</keyword>
<dbReference type="PROSITE" id="PS50998">
    <property type="entry name" value="GLA_2"/>
    <property type="match status" value="1"/>
</dbReference>
<evidence type="ECO:0000313" key="15">
    <source>
        <dbReference type="Proteomes" id="UP000324632"/>
    </source>
</evidence>
<evidence type="ECO:0000256" key="3">
    <source>
        <dbReference type="ARBA" id="ARBA00017145"/>
    </source>
</evidence>
<evidence type="ECO:0000256" key="8">
    <source>
        <dbReference type="ARBA" id="ARBA00022782"/>
    </source>
</evidence>
<proteinExistence type="inferred from homology"/>
<dbReference type="InterPro" id="IPR000294">
    <property type="entry name" value="GLA_domain"/>
</dbReference>
<evidence type="ECO:0000256" key="9">
    <source>
        <dbReference type="ARBA" id="ARBA00022855"/>
    </source>
</evidence>
<keyword evidence="7" id="KW-0597">Phosphoprotein</keyword>
<dbReference type="SUPFAM" id="SSF57630">
    <property type="entry name" value="GLA-domain"/>
    <property type="match status" value="1"/>
</dbReference>
<dbReference type="InterPro" id="IPR058704">
    <property type="entry name" value="BGLAP-like_C"/>
</dbReference>
<dbReference type="Proteomes" id="UP000324632">
    <property type="component" value="Chromosome 21"/>
</dbReference>
<name>A0A5A9N8T9_9TELE</name>
<evidence type="ECO:0000256" key="6">
    <source>
        <dbReference type="ARBA" id="ARBA00022525"/>
    </source>
</evidence>
<dbReference type="PANTHER" id="PTHR10109:SF0">
    <property type="entry name" value="MATRIX GLA PROTEIN"/>
    <property type="match status" value="1"/>
</dbReference>
<evidence type="ECO:0000313" key="14">
    <source>
        <dbReference type="EMBL" id="KAA0706392.1"/>
    </source>
</evidence>
<dbReference type="GO" id="GO:0005509">
    <property type="term" value="F:calcium ion binding"/>
    <property type="evidence" value="ECO:0007669"/>
    <property type="project" value="InterPro"/>
</dbReference>
<evidence type="ECO:0000259" key="13">
    <source>
        <dbReference type="PROSITE" id="PS50998"/>
    </source>
</evidence>
<reference evidence="14 15" key="1">
    <citation type="journal article" date="2019" name="Mol. Ecol. Resour.">
        <title>Chromosome-level genome assembly of Triplophysa tibetana, a fish adapted to the harsh high-altitude environment of the Tibetan Plateau.</title>
        <authorList>
            <person name="Yang X."/>
            <person name="Liu H."/>
            <person name="Ma Z."/>
            <person name="Zou Y."/>
            <person name="Zou M."/>
            <person name="Mao Y."/>
            <person name="Li X."/>
            <person name="Wang H."/>
            <person name="Chen T."/>
            <person name="Wang W."/>
            <person name="Yang R."/>
        </authorList>
    </citation>
    <scope>NUCLEOTIDE SEQUENCE [LARGE SCALE GENOMIC DNA]</scope>
    <source>
        <strain evidence="14">TTIB1903HZAU</strain>
        <tissue evidence="14">Muscle</tissue>
    </source>
</reference>
<keyword evidence="15" id="KW-1185">Reference proteome</keyword>
<gene>
    <name evidence="14" type="ORF">E1301_Tti021730</name>
</gene>
<keyword evidence="6" id="KW-0964">Secreted</keyword>
<keyword evidence="9" id="KW-0892">Osteogenesis</keyword>
<organism evidence="14 15">
    <name type="scientific">Triplophysa tibetana</name>
    <dbReference type="NCBI Taxonomy" id="1572043"/>
    <lineage>
        <taxon>Eukaryota</taxon>
        <taxon>Metazoa</taxon>
        <taxon>Chordata</taxon>
        <taxon>Craniata</taxon>
        <taxon>Vertebrata</taxon>
        <taxon>Euteleostomi</taxon>
        <taxon>Actinopterygii</taxon>
        <taxon>Neopterygii</taxon>
        <taxon>Teleostei</taxon>
        <taxon>Ostariophysi</taxon>
        <taxon>Cypriniformes</taxon>
        <taxon>Nemacheilidae</taxon>
        <taxon>Triplophysa</taxon>
    </lineage>
</organism>
<keyword evidence="12" id="KW-0732">Signal</keyword>
<protein>
    <recommendedName>
        <fullName evidence="3">Matrix Gla protein</fullName>
    </recommendedName>
</protein>
<keyword evidence="4" id="KW-0217">Developmental protein</keyword>
<dbReference type="GO" id="GO:0030154">
    <property type="term" value="P:cell differentiation"/>
    <property type="evidence" value="ECO:0007669"/>
    <property type="project" value="UniProtKB-KW"/>
</dbReference>
<dbReference type="PANTHER" id="PTHR10109">
    <property type="entry name" value="MATRIX GLA PROTEIN"/>
    <property type="match status" value="1"/>
</dbReference>
<keyword evidence="10" id="KW-1015">Disulfide bond</keyword>
<accession>A0A5A9N8T9</accession>
<evidence type="ECO:0000256" key="5">
    <source>
        <dbReference type="ARBA" id="ARBA00022479"/>
    </source>
</evidence>
<evidence type="ECO:0000256" key="12">
    <source>
        <dbReference type="SAM" id="SignalP"/>
    </source>
</evidence>
<keyword evidence="5" id="KW-0301">Gamma-carboxyglutamic acid</keyword>
<feature type="signal peptide" evidence="12">
    <location>
        <begin position="1"/>
        <end position="19"/>
    </location>
</feature>
<dbReference type="GO" id="GO:0001503">
    <property type="term" value="P:ossification"/>
    <property type="evidence" value="ECO:0007669"/>
    <property type="project" value="UniProtKB-KW"/>
</dbReference>
<evidence type="ECO:0000256" key="1">
    <source>
        <dbReference type="ARBA" id="ARBA00004613"/>
    </source>
</evidence>
<dbReference type="InterPro" id="IPR027118">
    <property type="entry name" value="MGP"/>
</dbReference>
<dbReference type="Pfam" id="PF25890">
    <property type="entry name" value="BGLAP_C"/>
    <property type="match status" value="1"/>
</dbReference>
<sequence length="112" mass="13443">MSFMLHIVLLWASLLLCVCYDSQESRESFEEMFVNRYRANTFMNGPRDRMSKQFLYRRVKSPSERRAEICEDIPPCRLFAHRYGFPLAYQTYFNGLQLNANQNPSFPRLRPY</sequence>